<dbReference type="eggNOG" id="COG1373">
    <property type="taxonomic scope" value="Bacteria"/>
</dbReference>
<keyword evidence="4" id="KW-1185">Reference proteome</keyword>
<dbReference type="PANTHER" id="PTHR43566:SF2">
    <property type="entry name" value="DUF4143 DOMAIN-CONTAINING PROTEIN"/>
    <property type="match status" value="1"/>
</dbReference>
<evidence type="ECO:0000259" key="1">
    <source>
        <dbReference type="Pfam" id="PF13173"/>
    </source>
</evidence>
<accession>D6Z2C7</accession>
<dbReference type="InterPro" id="IPR025420">
    <property type="entry name" value="DUF4143"/>
</dbReference>
<evidence type="ECO:0000259" key="2">
    <source>
        <dbReference type="Pfam" id="PF13635"/>
    </source>
</evidence>
<dbReference type="EMBL" id="CP001940">
    <property type="protein sequence ID" value="ADH85702.1"/>
    <property type="molecule type" value="Genomic_DNA"/>
</dbReference>
<dbReference type="InterPro" id="IPR027417">
    <property type="entry name" value="P-loop_NTPase"/>
</dbReference>
<dbReference type="STRING" id="589865.DaAHT2_1001"/>
<dbReference type="Pfam" id="PF13635">
    <property type="entry name" value="DUF4143"/>
    <property type="match status" value="1"/>
</dbReference>
<sequence>MDEASHWFPRNLAPVIKEALADTPVVCLLGPRQCGKTSLAEKTFPKRAFISLDEPNYYRVARHDPAGFIAGLPEEITIDEVQRAPELLPVIKQAVDRDRRPGRFLLTGSANLLLLPKVSESLAGRLEIVNLQPLTESEKERRPGRFLQTFLSGAIEPEIQAPPKSGATGPALVQRLVAGGYPEPLRRSPGRARQWRRQYLKSIIERDIQDVARVKNAEEVTRLLELLALRSAELLNASNLAKELALHRDTVNHYLTILERLFLLRRLPAWHRNNAKRLIKTPKVHLLDSGLAATLAGLKAEDWLAQRERMGHLLESFVIQQIIAQAAWTDPDLRFWHYRDKDQVEVDMVVTRGAKTWGIEVKAAETLNNKDGQGLAHLAEKCGRNFQAGLLLYNGRDILPLGDKKFLAVPMRKLWEL</sequence>
<evidence type="ECO:0000313" key="4">
    <source>
        <dbReference type="Proteomes" id="UP000001508"/>
    </source>
</evidence>
<feature type="domain" description="DUF4143" evidence="2">
    <location>
        <begin position="205"/>
        <end position="363"/>
    </location>
</feature>
<dbReference type="PANTHER" id="PTHR43566">
    <property type="entry name" value="CONSERVED PROTEIN"/>
    <property type="match status" value="1"/>
</dbReference>
<reference evidence="4" key="1">
    <citation type="submission" date="2010-02" db="EMBL/GenBank/DDBJ databases">
        <title>Complete sequence of Desulfurivibrio alkaliphilus AHT2.</title>
        <authorList>
            <consortium name="US DOE Joint Genome Institute"/>
            <person name="Pitluck S."/>
            <person name="Chertkov O."/>
            <person name="Detter J.C."/>
            <person name="Han C."/>
            <person name="Tapia R."/>
            <person name="Larimer F."/>
            <person name="Land M."/>
            <person name="Hauser L."/>
            <person name="Kyrpides N."/>
            <person name="Mikhailova N."/>
            <person name="Sorokin D.Y."/>
            <person name="Muyzer G."/>
            <person name="Woyke T."/>
        </authorList>
    </citation>
    <scope>NUCLEOTIDE SEQUENCE [LARGE SCALE GENOMIC DNA]</scope>
    <source>
        <strain evidence="4">DSM 19089 / UNIQEM U267 / AHT2</strain>
    </source>
</reference>
<dbReference type="HOGENOM" id="CLU_041527_3_0_7"/>
<gene>
    <name evidence="3" type="ordered locus">DaAHT2_1001</name>
</gene>
<proteinExistence type="predicted"/>
<dbReference type="KEGG" id="dak:DaAHT2_1001"/>
<evidence type="ECO:0000313" key="3">
    <source>
        <dbReference type="EMBL" id="ADH85702.1"/>
    </source>
</evidence>
<dbReference type="InterPro" id="IPR041682">
    <property type="entry name" value="AAA_14"/>
</dbReference>
<organism evidence="3 4">
    <name type="scientific">Desulfurivibrio alkaliphilus (strain DSM 19089 / UNIQEM U267 / AHT2)</name>
    <dbReference type="NCBI Taxonomy" id="589865"/>
    <lineage>
        <taxon>Bacteria</taxon>
        <taxon>Pseudomonadati</taxon>
        <taxon>Thermodesulfobacteriota</taxon>
        <taxon>Desulfobulbia</taxon>
        <taxon>Desulfobulbales</taxon>
        <taxon>Desulfobulbaceae</taxon>
        <taxon>Desulfurivibrio</taxon>
    </lineage>
</organism>
<dbReference type="InParanoid" id="D6Z2C7"/>
<dbReference type="RefSeq" id="WP_013163232.1">
    <property type="nucleotide sequence ID" value="NC_014216.1"/>
</dbReference>
<dbReference type="AlphaFoldDB" id="D6Z2C7"/>
<dbReference type="SUPFAM" id="SSF52540">
    <property type="entry name" value="P-loop containing nucleoside triphosphate hydrolases"/>
    <property type="match status" value="1"/>
</dbReference>
<dbReference type="Pfam" id="PF13173">
    <property type="entry name" value="AAA_14"/>
    <property type="match status" value="1"/>
</dbReference>
<feature type="domain" description="AAA" evidence="1">
    <location>
        <begin position="23"/>
        <end position="138"/>
    </location>
</feature>
<protein>
    <submittedName>
        <fullName evidence="3">AAA family ATPase</fullName>
    </submittedName>
</protein>
<name>D6Z2C7_DESAT</name>
<dbReference type="Proteomes" id="UP000001508">
    <property type="component" value="Chromosome"/>
</dbReference>
<dbReference type="OrthoDB" id="9783412at2"/>